<comment type="caution">
    <text evidence="1">The sequence shown here is derived from an EMBL/GenBank/DDBJ whole genome shotgun (WGS) entry which is preliminary data.</text>
</comment>
<protein>
    <submittedName>
        <fullName evidence="1">Uncharacterized protein</fullName>
    </submittedName>
</protein>
<sequence length="140" mass="14199">MGEIDSGGELGLGPLGMAQSKLARAAGEEEVAALLAAAAQGTSNWRMRRGWRRVCSTGGEGMGEIDGGWELGLGPLGVAQSELARAAGGEEVTVLLAAAALLVTAAQGTSNRRMRRGWRRSELARAAGGEEVAALLAAAA</sequence>
<organism evidence="1 2">
    <name type="scientific">Oryza meyeriana var. granulata</name>
    <dbReference type="NCBI Taxonomy" id="110450"/>
    <lineage>
        <taxon>Eukaryota</taxon>
        <taxon>Viridiplantae</taxon>
        <taxon>Streptophyta</taxon>
        <taxon>Embryophyta</taxon>
        <taxon>Tracheophyta</taxon>
        <taxon>Spermatophyta</taxon>
        <taxon>Magnoliopsida</taxon>
        <taxon>Liliopsida</taxon>
        <taxon>Poales</taxon>
        <taxon>Poaceae</taxon>
        <taxon>BOP clade</taxon>
        <taxon>Oryzoideae</taxon>
        <taxon>Oryzeae</taxon>
        <taxon>Oryzinae</taxon>
        <taxon>Oryza</taxon>
        <taxon>Oryza meyeriana</taxon>
    </lineage>
</organism>
<gene>
    <name evidence="1" type="ORF">E2562_005283</name>
</gene>
<keyword evidence="2" id="KW-1185">Reference proteome</keyword>
<dbReference type="Proteomes" id="UP000479710">
    <property type="component" value="Unassembled WGS sequence"/>
</dbReference>
<dbReference type="EMBL" id="SPHZ02000003">
    <property type="protein sequence ID" value="KAF0923322.1"/>
    <property type="molecule type" value="Genomic_DNA"/>
</dbReference>
<evidence type="ECO:0000313" key="2">
    <source>
        <dbReference type="Proteomes" id="UP000479710"/>
    </source>
</evidence>
<proteinExistence type="predicted"/>
<evidence type="ECO:0000313" key="1">
    <source>
        <dbReference type="EMBL" id="KAF0923322.1"/>
    </source>
</evidence>
<reference evidence="1 2" key="1">
    <citation type="submission" date="2019-11" db="EMBL/GenBank/DDBJ databases">
        <title>Whole genome sequence of Oryza granulata.</title>
        <authorList>
            <person name="Li W."/>
        </authorList>
    </citation>
    <scope>NUCLEOTIDE SEQUENCE [LARGE SCALE GENOMIC DNA]</scope>
    <source>
        <strain evidence="2">cv. Menghai</strain>
        <tissue evidence="1">Leaf</tissue>
    </source>
</reference>
<accession>A0A6G1EFY9</accession>
<name>A0A6G1EFY9_9ORYZ</name>
<dbReference type="AlphaFoldDB" id="A0A6G1EFY9"/>